<keyword evidence="4 5" id="KW-0472">Membrane</keyword>
<dbReference type="Pfam" id="PF00902">
    <property type="entry name" value="TatC"/>
    <property type="match status" value="1"/>
</dbReference>
<reference evidence="6 7" key="1">
    <citation type="submission" date="2016-12" db="EMBL/GenBank/DDBJ databases">
        <title>Genome sequencing of Methylocaldum marinum.</title>
        <authorList>
            <person name="Takeuchi M."/>
            <person name="Kamagata Y."/>
            <person name="Hiraoka S."/>
            <person name="Oshima K."/>
            <person name="Hattori M."/>
            <person name="Iwasaki W."/>
        </authorList>
    </citation>
    <scope>NUCLEOTIDE SEQUENCE [LARGE SCALE GENOMIC DNA]</scope>
    <source>
        <strain evidence="6 7">S8</strain>
    </source>
</reference>
<keyword evidence="5" id="KW-0811">Translocation</keyword>
<feature type="transmembrane region" description="Helical" evidence="5">
    <location>
        <begin position="165"/>
        <end position="186"/>
    </location>
</feature>
<keyword evidence="2 5" id="KW-0812">Transmembrane</keyword>
<dbReference type="HAMAP" id="MF_00902">
    <property type="entry name" value="TatC"/>
    <property type="match status" value="1"/>
</dbReference>
<dbReference type="GO" id="GO:0065002">
    <property type="term" value="P:intracellular protein transmembrane transport"/>
    <property type="evidence" value="ECO:0007669"/>
    <property type="project" value="TreeGrafter"/>
</dbReference>
<keyword evidence="7" id="KW-1185">Reference proteome</keyword>
<feature type="transmembrane region" description="Helical" evidence="5">
    <location>
        <begin position="23"/>
        <end position="41"/>
    </location>
</feature>
<dbReference type="NCBIfam" id="TIGR00945">
    <property type="entry name" value="tatC"/>
    <property type="match status" value="1"/>
</dbReference>
<feature type="transmembrane region" description="Helical" evidence="5">
    <location>
        <begin position="112"/>
        <end position="145"/>
    </location>
</feature>
<dbReference type="GO" id="GO:0043953">
    <property type="term" value="P:protein transport by the Tat complex"/>
    <property type="evidence" value="ECO:0007669"/>
    <property type="project" value="UniProtKB-UniRule"/>
</dbReference>
<dbReference type="Proteomes" id="UP000266313">
    <property type="component" value="Chromosome"/>
</dbReference>
<evidence type="ECO:0000313" key="6">
    <source>
        <dbReference type="EMBL" id="BBA35551.1"/>
    </source>
</evidence>
<feature type="transmembrane region" description="Helical" evidence="5">
    <location>
        <begin position="207"/>
        <end position="228"/>
    </location>
</feature>
<dbReference type="RefSeq" id="WP_119630838.1">
    <property type="nucleotide sequence ID" value="NZ_AP017928.1"/>
</dbReference>
<sequence length="261" mass="29609">MSENLDLSKAPLLTHLIELRRRLLYCLLFFAIAFAVSYEFSNQIYSFLLEPLERAFGVVENRRMIYTGLHEAFFTYLKLSFFSASFFSIPLVLIQVWRFLAPGLYSHERKSLFPLILMTPIQFLAGAAVAYYVVMPLAWSFFLSFESLSGESALAVELEARISEYLSISIQLIIAFGLCFELPVLLMVMAKVGMISSSSLIEHRRHAIIGIFLVAAFITPPDLISQIALGTPIVLLYELSILLIKITRADALFEERKQAMQ</sequence>
<keyword evidence="3 5" id="KW-1133">Transmembrane helix</keyword>
<feature type="transmembrane region" description="Helical" evidence="5">
    <location>
        <begin position="79"/>
        <end position="100"/>
    </location>
</feature>
<dbReference type="OrthoDB" id="9777044at2"/>
<evidence type="ECO:0000256" key="5">
    <source>
        <dbReference type="HAMAP-Rule" id="MF_00902"/>
    </source>
</evidence>
<organism evidence="6 7">
    <name type="scientific">Methylocaldum marinum</name>
    <dbReference type="NCBI Taxonomy" id="1432792"/>
    <lineage>
        <taxon>Bacteria</taxon>
        <taxon>Pseudomonadati</taxon>
        <taxon>Pseudomonadota</taxon>
        <taxon>Gammaproteobacteria</taxon>
        <taxon>Methylococcales</taxon>
        <taxon>Methylococcaceae</taxon>
        <taxon>Methylocaldum</taxon>
    </lineage>
</organism>
<keyword evidence="5" id="KW-0653">Protein transport</keyword>
<name>A0A250KX65_9GAMM</name>
<proteinExistence type="inferred from homology"/>
<dbReference type="PANTHER" id="PTHR30371:SF0">
    <property type="entry name" value="SEC-INDEPENDENT PROTEIN TRANSLOCASE PROTEIN TATC, CHLOROPLASTIC-RELATED"/>
    <property type="match status" value="1"/>
</dbReference>
<dbReference type="GO" id="GO:0009977">
    <property type="term" value="F:proton motive force dependent protein transmembrane transporter activity"/>
    <property type="evidence" value="ECO:0007669"/>
    <property type="project" value="TreeGrafter"/>
</dbReference>
<dbReference type="PANTHER" id="PTHR30371">
    <property type="entry name" value="SEC-INDEPENDENT PROTEIN TRANSLOCASE PROTEIN TATC"/>
    <property type="match status" value="1"/>
</dbReference>
<protein>
    <recommendedName>
        <fullName evidence="5">Sec-independent protein translocase protein TatC</fullName>
    </recommendedName>
</protein>
<comment type="subunit">
    <text evidence="5">The Tat system comprises two distinct complexes: a TatABC complex, containing multiple copies of TatA, TatB and TatC subunits, and a separate TatA complex, containing only TatA subunits. Substrates initially bind to the TatABC complex, which probably triggers association of the separate TatA complex to form the active translocon.</text>
</comment>
<keyword evidence="5" id="KW-0813">Transport</keyword>
<gene>
    <name evidence="5" type="primary">tatC</name>
    <name evidence="6" type="ORF">sS8_3614</name>
</gene>
<dbReference type="InterPro" id="IPR002033">
    <property type="entry name" value="TatC"/>
</dbReference>
<evidence type="ECO:0000256" key="1">
    <source>
        <dbReference type="ARBA" id="ARBA00004141"/>
    </source>
</evidence>
<evidence type="ECO:0000256" key="2">
    <source>
        <dbReference type="ARBA" id="ARBA00022692"/>
    </source>
</evidence>
<comment type="caution">
    <text evidence="5">Lacks conserved residue(s) required for the propagation of feature annotation.</text>
</comment>
<dbReference type="EMBL" id="AP017928">
    <property type="protein sequence ID" value="BBA35551.1"/>
    <property type="molecule type" value="Genomic_DNA"/>
</dbReference>
<comment type="similarity">
    <text evidence="5">Belongs to the TatC family.</text>
</comment>
<dbReference type="PRINTS" id="PR01840">
    <property type="entry name" value="TATCFAMILY"/>
</dbReference>
<dbReference type="KEGG" id="mmai:sS8_3614"/>
<evidence type="ECO:0000256" key="3">
    <source>
        <dbReference type="ARBA" id="ARBA00022989"/>
    </source>
</evidence>
<dbReference type="AlphaFoldDB" id="A0A250KX65"/>
<evidence type="ECO:0000256" key="4">
    <source>
        <dbReference type="ARBA" id="ARBA00023136"/>
    </source>
</evidence>
<accession>A0A250KX65</accession>
<evidence type="ECO:0000313" key="7">
    <source>
        <dbReference type="Proteomes" id="UP000266313"/>
    </source>
</evidence>
<comment type="subcellular location">
    <subcellularLocation>
        <location evidence="5">Cell membrane</location>
        <topology evidence="5">Multi-pass membrane protein</topology>
    </subcellularLocation>
    <subcellularLocation>
        <location evidence="1">Membrane</location>
        <topology evidence="1">Multi-pass membrane protein</topology>
    </subcellularLocation>
</comment>
<dbReference type="GO" id="GO:0033281">
    <property type="term" value="C:TAT protein transport complex"/>
    <property type="evidence" value="ECO:0007669"/>
    <property type="project" value="UniProtKB-UniRule"/>
</dbReference>
<keyword evidence="5" id="KW-1003">Cell membrane</keyword>
<comment type="function">
    <text evidence="5">Part of the twin-arginine translocation (Tat) system that transports large folded proteins containing a characteristic twin-arginine motif in their signal peptide across membranes. Together with TatB, TatC is part of a receptor directly interacting with Tat signal peptides.</text>
</comment>